<organism evidence="2 3">
    <name type="scientific">Streptomyces violaceusniger</name>
    <dbReference type="NCBI Taxonomy" id="68280"/>
    <lineage>
        <taxon>Bacteria</taxon>
        <taxon>Bacillati</taxon>
        <taxon>Actinomycetota</taxon>
        <taxon>Actinomycetes</taxon>
        <taxon>Kitasatosporales</taxon>
        <taxon>Streptomycetaceae</taxon>
        <taxon>Streptomyces</taxon>
        <taxon>Streptomyces violaceusniger group</taxon>
    </lineage>
</organism>
<dbReference type="RefSeq" id="WP_137981787.1">
    <property type="nucleotide sequence ID" value="NZ_BAAASO010000060.1"/>
</dbReference>
<name>A0A4D4LGV4_STRVO</name>
<protein>
    <submittedName>
        <fullName evidence="2">Uncharacterized protein</fullName>
    </submittedName>
</protein>
<evidence type="ECO:0000313" key="3">
    <source>
        <dbReference type="Proteomes" id="UP000301309"/>
    </source>
</evidence>
<feature type="region of interest" description="Disordered" evidence="1">
    <location>
        <begin position="9"/>
        <end position="31"/>
    </location>
</feature>
<dbReference type="EMBL" id="BJHW01000002">
    <property type="protein sequence ID" value="GDY59634.1"/>
    <property type="molecule type" value="Genomic_DNA"/>
</dbReference>
<evidence type="ECO:0000313" key="2">
    <source>
        <dbReference type="EMBL" id="GDY59634.1"/>
    </source>
</evidence>
<comment type="caution">
    <text evidence="2">The sequence shown here is derived from an EMBL/GenBank/DDBJ whole genome shotgun (WGS) entry which is preliminary data.</text>
</comment>
<proteinExistence type="predicted"/>
<keyword evidence="3" id="KW-1185">Reference proteome</keyword>
<evidence type="ECO:0000256" key="1">
    <source>
        <dbReference type="SAM" id="MobiDB-lite"/>
    </source>
</evidence>
<dbReference type="AlphaFoldDB" id="A0A4D4LGV4"/>
<accession>A0A4D4LGV4</accession>
<gene>
    <name evidence="2" type="ORF">SVIO_102570</name>
</gene>
<dbReference type="Proteomes" id="UP000301309">
    <property type="component" value="Unassembled WGS sequence"/>
</dbReference>
<sequence>MCELCEILDGRSGGSAAPMQPPEAGPTASPQIVGIPVTENDDGTITLTLTQEQIPSMQLQLAVGAMVLSRGDPFAE</sequence>
<reference evidence="2 3" key="1">
    <citation type="journal article" date="2020" name="Int. J. Syst. Evol. Microbiol.">
        <title>Reclassification of Streptomyces castelarensis and Streptomyces sporoclivatus as later heterotypic synonyms of Streptomyces antimycoticus.</title>
        <authorList>
            <person name="Komaki H."/>
            <person name="Tamura T."/>
        </authorList>
    </citation>
    <scope>NUCLEOTIDE SEQUENCE [LARGE SCALE GENOMIC DNA]</scope>
    <source>
        <strain evidence="2 3">NBRC 13459</strain>
    </source>
</reference>